<keyword evidence="3 6" id="KW-1133">Transmembrane helix</keyword>
<accession>A0A316GCW8</accession>
<dbReference type="AlphaFoldDB" id="A0A316GCW8"/>
<evidence type="ECO:0000313" key="8">
    <source>
        <dbReference type="Proteomes" id="UP000245390"/>
    </source>
</evidence>
<keyword evidence="5" id="KW-0479">Metal-binding</keyword>
<dbReference type="PANTHER" id="PTHR20855:SF3">
    <property type="entry name" value="LD03007P"/>
    <property type="match status" value="1"/>
</dbReference>
<proteinExistence type="predicted"/>
<dbReference type="GO" id="GO:0016020">
    <property type="term" value="C:membrane"/>
    <property type="evidence" value="ECO:0007669"/>
    <property type="project" value="UniProtKB-SubCell"/>
</dbReference>
<comment type="subcellular location">
    <subcellularLocation>
        <location evidence="1">Membrane</location>
        <topology evidence="1">Multi-pass membrane protein</topology>
    </subcellularLocation>
</comment>
<keyword evidence="2 6" id="KW-0812">Transmembrane</keyword>
<feature type="transmembrane region" description="Helical" evidence="6">
    <location>
        <begin position="192"/>
        <end position="212"/>
    </location>
</feature>
<sequence length="219" mass="23693">MSKKRIYSRSEYISDLVVHVAGIVAVLAAVPAAILIAATFPTSDWNVTAASVYGAGLAAMIVCSALYNIFQHEEWEWLLKRLDHSAIYLKIAGTYTAFVLVAGEGAWIAVSLWATAVAGITLKLVSPYRFRAVSLALYLGMGWLAALAGWELFASFPRPVVILVATGGTLYTIGVAFHLWHRLPHHTTVWHVFVLMASFTIYAGFLVAIIAGRAAQAGL</sequence>
<evidence type="ECO:0000256" key="5">
    <source>
        <dbReference type="PIRSR" id="PIRSR604254-1"/>
    </source>
</evidence>
<dbReference type="Proteomes" id="UP000245390">
    <property type="component" value="Unassembled WGS sequence"/>
</dbReference>
<keyword evidence="5" id="KW-0862">Zinc</keyword>
<feature type="transmembrane region" description="Helical" evidence="6">
    <location>
        <begin position="135"/>
        <end position="153"/>
    </location>
</feature>
<dbReference type="InterPro" id="IPR004254">
    <property type="entry name" value="AdipoR/HlyIII-related"/>
</dbReference>
<organism evidence="7 8">
    <name type="scientific">Silicimonas algicola</name>
    <dbReference type="NCBI Taxonomy" id="1826607"/>
    <lineage>
        <taxon>Bacteria</taxon>
        <taxon>Pseudomonadati</taxon>
        <taxon>Pseudomonadota</taxon>
        <taxon>Alphaproteobacteria</taxon>
        <taxon>Rhodobacterales</taxon>
        <taxon>Paracoccaceae</taxon>
    </lineage>
</organism>
<comment type="caution">
    <text evidence="7">The sequence shown here is derived from an EMBL/GenBank/DDBJ whole genome shotgun (WGS) entry which is preliminary data.</text>
</comment>
<evidence type="ECO:0000256" key="6">
    <source>
        <dbReference type="SAM" id="Phobius"/>
    </source>
</evidence>
<dbReference type="PANTHER" id="PTHR20855">
    <property type="entry name" value="ADIPOR/PROGESTIN RECEPTOR-RELATED"/>
    <property type="match status" value="1"/>
</dbReference>
<dbReference type="RefSeq" id="WP_241239776.1">
    <property type="nucleotide sequence ID" value="NZ_CP034588.1"/>
</dbReference>
<feature type="binding site" evidence="5">
    <location>
        <position position="191"/>
    </location>
    <ligand>
        <name>Zn(2+)</name>
        <dbReference type="ChEBI" id="CHEBI:29105"/>
    </ligand>
</feature>
<name>A0A316GCW8_9RHOB</name>
<evidence type="ECO:0000256" key="3">
    <source>
        <dbReference type="ARBA" id="ARBA00022989"/>
    </source>
</evidence>
<reference evidence="7 8" key="1">
    <citation type="submission" date="2018-05" db="EMBL/GenBank/DDBJ databases">
        <title>Genomic Encyclopedia of Type Strains, Phase IV (KMG-IV): sequencing the most valuable type-strain genomes for metagenomic binning, comparative biology and taxonomic classification.</title>
        <authorList>
            <person name="Goeker M."/>
        </authorList>
    </citation>
    <scope>NUCLEOTIDE SEQUENCE [LARGE SCALE GENOMIC DNA]</scope>
    <source>
        <strain evidence="7 8">DSM 103371</strain>
    </source>
</reference>
<gene>
    <name evidence="7" type="ORF">C8D95_101206</name>
</gene>
<evidence type="ECO:0000256" key="4">
    <source>
        <dbReference type="ARBA" id="ARBA00023136"/>
    </source>
</evidence>
<protein>
    <submittedName>
        <fullName evidence="7">Channel protein (Hemolysin III family)</fullName>
    </submittedName>
</protein>
<dbReference type="Pfam" id="PF03006">
    <property type="entry name" value="HlyIII"/>
    <property type="match status" value="1"/>
</dbReference>
<evidence type="ECO:0000256" key="2">
    <source>
        <dbReference type="ARBA" id="ARBA00022692"/>
    </source>
</evidence>
<dbReference type="GO" id="GO:0046872">
    <property type="term" value="F:metal ion binding"/>
    <property type="evidence" value="ECO:0007669"/>
    <property type="project" value="UniProtKB-KW"/>
</dbReference>
<evidence type="ECO:0000256" key="1">
    <source>
        <dbReference type="ARBA" id="ARBA00004141"/>
    </source>
</evidence>
<feature type="transmembrane region" description="Helical" evidence="6">
    <location>
        <begin position="50"/>
        <end position="70"/>
    </location>
</feature>
<evidence type="ECO:0000313" key="7">
    <source>
        <dbReference type="EMBL" id="PWK58393.1"/>
    </source>
</evidence>
<feature type="transmembrane region" description="Helical" evidence="6">
    <location>
        <begin position="91"/>
        <end position="115"/>
    </location>
</feature>
<keyword evidence="8" id="KW-1185">Reference proteome</keyword>
<keyword evidence="4 6" id="KW-0472">Membrane</keyword>
<dbReference type="EMBL" id="QGGV01000001">
    <property type="protein sequence ID" value="PWK58393.1"/>
    <property type="molecule type" value="Genomic_DNA"/>
</dbReference>
<feature type="transmembrane region" description="Helical" evidence="6">
    <location>
        <begin position="12"/>
        <end position="38"/>
    </location>
</feature>
<feature type="transmembrane region" description="Helical" evidence="6">
    <location>
        <begin position="160"/>
        <end position="180"/>
    </location>
</feature>